<accession>A0A401NPE0</accession>
<evidence type="ECO:0000256" key="2">
    <source>
        <dbReference type="ARBA" id="ARBA00008326"/>
    </source>
</evidence>
<dbReference type="EMBL" id="BFAA01005259">
    <property type="protein sequence ID" value="GCB62761.1"/>
    <property type="molecule type" value="Genomic_DNA"/>
</dbReference>
<keyword evidence="4 8" id="KW-0732">Signal</keyword>
<evidence type="ECO:0000256" key="8">
    <source>
        <dbReference type="SAM" id="SignalP"/>
    </source>
</evidence>
<dbReference type="PANTHER" id="PTHR15258:SF3">
    <property type="entry name" value="FIBROBLAST GROWTH FACTOR-BINDING PROTEIN 3"/>
    <property type="match status" value="1"/>
</dbReference>
<dbReference type="PANTHER" id="PTHR15258">
    <property type="entry name" value="FGF BINDING PROTEIN-RELATED"/>
    <property type="match status" value="1"/>
</dbReference>
<organism evidence="9 10">
    <name type="scientific">Scyliorhinus torazame</name>
    <name type="common">Cloudy catshark</name>
    <name type="synonym">Catulus torazame</name>
    <dbReference type="NCBI Taxonomy" id="75743"/>
    <lineage>
        <taxon>Eukaryota</taxon>
        <taxon>Metazoa</taxon>
        <taxon>Chordata</taxon>
        <taxon>Craniata</taxon>
        <taxon>Vertebrata</taxon>
        <taxon>Chondrichthyes</taxon>
        <taxon>Elasmobranchii</taxon>
        <taxon>Galeomorphii</taxon>
        <taxon>Galeoidea</taxon>
        <taxon>Carcharhiniformes</taxon>
        <taxon>Scyliorhinidae</taxon>
        <taxon>Scyliorhinus</taxon>
    </lineage>
</organism>
<feature type="chain" id="PRO_5019366163" description="Fibroblast growth factor-binding protein 3" evidence="8">
    <location>
        <begin position="22"/>
        <end position="242"/>
    </location>
</feature>
<dbReference type="AlphaFoldDB" id="A0A401NPE0"/>
<dbReference type="GO" id="GO:0007267">
    <property type="term" value="P:cell-cell signaling"/>
    <property type="evidence" value="ECO:0007669"/>
    <property type="project" value="TreeGrafter"/>
</dbReference>
<dbReference type="GO" id="GO:0005576">
    <property type="term" value="C:extracellular region"/>
    <property type="evidence" value="ECO:0007669"/>
    <property type="project" value="UniProtKB-SubCell"/>
</dbReference>
<dbReference type="STRING" id="75743.A0A401NPE0"/>
<feature type="signal peptide" evidence="8">
    <location>
        <begin position="1"/>
        <end position="21"/>
    </location>
</feature>
<evidence type="ECO:0000256" key="6">
    <source>
        <dbReference type="ARBA" id="ARBA00023183"/>
    </source>
</evidence>
<reference evidence="9 10" key="1">
    <citation type="journal article" date="2018" name="Nat. Ecol. Evol.">
        <title>Shark genomes provide insights into elasmobranch evolution and the origin of vertebrates.</title>
        <authorList>
            <person name="Hara Y"/>
            <person name="Yamaguchi K"/>
            <person name="Onimaru K"/>
            <person name="Kadota M"/>
            <person name="Koyanagi M"/>
            <person name="Keeley SD"/>
            <person name="Tatsumi K"/>
            <person name="Tanaka K"/>
            <person name="Motone F"/>
            <person name="Kageyama Y"/>
            <person name="Nozu R"/>
            <person name="Adachi N"/>
            <person name="Nishimura O"/>
            <person name="Nakagawa R"/>
            <person name="Tanegashima C"/>
            <person name="Kiyatake I"/>
            <person name="Matsumoto R"/>
            <person name="Murakumo K"/>
            <person name="Nishida K"/>
            <person name="Terakita A"/>
            <person name="Kuratani S"/>
            <person name="Sato K"/>
            <person name="Hyodo S Kuraku.S."/>
        </authorList>
    </citation>
    <scope>NUCLEOTIDE SEQUENCE [LARGE SCALE GENOMIC DNA]</scope>
</reference>
<dbReference type="Pfam" id="PF06473">
    <property type="entry name" value="FGF-BP1"/>
    <property type="match status" value="1"/>
</dbReference>
<comment type="subcellular location">
    <subcellularLocation>
        <location evidence="1">Secreted</location>
    </subcellularLocation>
</comment>
<evidence type="ECO:0000256" key="1">
    <source>
        <dbReference type="ARBA" id="ARBA00004613"/>
    </source>
</evidence>
<dbReference type="OrthoDB" id="8803710at2759"/>
<evidence type="ECO:0000313" key="9">
    <source>
        <dbReference type="EMBL" id="GCB62761.1"/>
    </source>
</evidence>
<keyword evidence="6" id="KW-0340">Growth factor binding</keyword>
<evidence type="ECO:0000313" key="10">
    <source>
        <dbReference type="Proteomes" id="UP000288216"/>
    </source>
</evidence>
<evidence type="ECO:0000256" key="7">
    <source>
        <dbReference type="SAM" id="MobiDB-lite"/>
    </source>
</evidence>
<protein>
    <recommendedName>
        <fullName evidence="11">Fibroblast growth factor-binding protein 3</fullName>
    </recommendedName>
</protein>
<feature type="compositionally biased region" description="Basic and acidic residues" evidence="7">
    <location>
        <begin position="138"/>
        <end position="148"/>
    </location>
</feature>
<feature type="region of interest" description="Disordered" evidence="7">
    <location>
        <begin position="138"/>
        <end position="215"/>
    </location>
</feature>
<dbReference type="InterPro" id="IPR010510">
    <property type="entry name" value="FGF1-bd"/>
</dbReference>
<keyword evidence="5" id="KW-1015">Disulfide bond</keyword>
<evidence type="ECO:0000256" key="4">
    <source>
        <dbReference type="ARBA" id="ARBA00022729"/>
    </source>
</evidence>
<feature type="compositionally biased region" description="Basic residues" evidence="7">
    <location>
        <begin position="184"/>
        <end position="193"/>
    </location>
</feature>
<sequence>MKLLWAMFLFLLTFISLPGEGAKTGDDSEQANRPSKKRRGKSFPTKGALTTKESHACSWAVTGGQEEVTLRVNCSYQGGSYWCSYTGRPQSCLTYSTNAGQYWKQVIGRVKRKKHACEGDKTLKTRICKRGAAESQLKLKDKSLEPSRRGHKVYNKGPGRKKEFTKGLPQNGTVLQQVDSPQKPSKKSRKRAKAPQPERSEEPSTSSEMNNANPEFQEELSQVYCAEKWHSLCSFFVSLWNG</sequence>
<feature type="region of interest" description="Disordered" evidence="7">
    <location>
        <begin position="22"/>
        <end position="46"/>
    </location>
</feature>
<proteinExistence type="inferred from homology"/>
<dbReference type="Proteomes" id="UP000288216">
    <property type="component" value="Unassembled WGS sequence"/>
</dbReference>
<gene>
    <name evidence="9" type="ORF">scyTo_0011513</name>
</gene>
<comment type="similarity">
    <text evidence="2">Belongs to the fibroblast growth factor-binding protein family.</text>
</comment>
<comment type="caution">
    <text evidence="9">The sequence shown here is derived from an EMBL/GenBank/DDBJ whole genome shotgun (WGS) entry which is preliminary data.</text>
</comment>
<evidence type="ECO:0000256" key="3">
    <source>
        <dbReference type="ARBA" id="ARBA00022525"/>
    </source>
</evidence>
<keyword evidence="3" id="KW-0964">Secreted</keyword>
<evidence type="ECO:0000256" key="5">
    <source>
        <dbReference type="ARBA" id="ARBA00023157"/>
    </source>
</evidence>
<name>A0A401NPE0_SCYTO</name>
<evidence type="ECO:0008006" key="11">
    <source>
        <dbReference type="Google" id="ProtNLM"/>
    </source>
</evidence>
<dbReference type="GO" id="GO:0019838">
    <property type="term" value="F:growth factor binding"/>
    <property type="evidence" value="ECO:0007669"/>
    <property type="project" value="UniProtKB-KW"/>
</dbReference>
<feature type="compositionally biased region" description="Polar residues" evidence="7">
    <location>
        <begin position="168"/>
        <end position="180"/>
    </location>
</feature>
<dbReference type="OMA" id="QCAYRGE"/>
<keyword evidence="10" id="KW-1185">Reference proteome</keyword>